<comment type="caution">
    <text evidence="1">The sequence shown here is derived from an EMBL/GenBank/DDBJ whole genome shotgun (WGS) entry which is preliminary data.</text>
</comment>
<proteinExistence type="predicted"/>
<reference evidence="1" key="1">
    <citation type="submission" date="2021-06" db="EMBL/GenBank/DDBJ databases">
        <authorList>
            <person name="Kallberg Y."/>
            <person name="Tangrot J."/>
            <person name="Rosling A."/>
        </authorList>
    </citation>
    <scope>NUCLEOTIDE SEQUENCE</scope>
    <source>
        <strain evidence="1">MA461A</strain>
    </source>
</reference>
<dbReference type="Proteomes" id="UP000789920">
    <property type="component" value="Unassembled WGS sequence"/>
</dbReference>
<protein>
    <submittedName>
        <fullName evidence="1">37095_t:CDS:1</fullName>
    </submittedName>
</protein>
<keyword evidence="2" id="KW-1185">Reference proteome</keyword>
<evidence type="ECO:0000313" key="1">
    <source>
        <dbReference type="EMBL" id="CAG8467363.1"/>
    </source>
</evidence>
<evidence type="ECO:0000313" key="2">
    <source>
        <dbReference type="Proteomes" id="UP000789920"/>
    </source>
</evidence>
<accession>A0ACA9KDM2</accession>
<name>A0ACA9KDM2_9GLOM</name>
<sequence length="78" mass="8964">MAYVPFQDGENLQHVVEPAIGRLYMVQPSEEERYYLRTLLTCMKGATGFDYLKTVNEYLCTSFKEACICLGLLQDDTE</sequence>
<gene>
    <name evidence="1" type="ORF">RPERSI_LOCUS419</name>
</gene>
<organism evidence="1 2">
    <name type="scientific">Racocetra persica</name>
    <dbReference type="NCBI Taxonomy" id="160502"/>
    <lineage>
        <taxon>Eukaryota</taxon>
        <taxon>Fungi</taxon>
        <taxon>Fungi incertae sedis</taxon>
        <taxon>Mucoromycota</taxon>
        <taxon>Glomeromycotina</taxon>
        <taxon>Glomeromycetes</taxon>
        <taxon>Diversisporales</taxon>
        <taxon>Gigasporaceae</taxon>
        <taxon>Racocetra</taxon>
    </lineage>
</organism>
<dbReference type="EMBL" id="CAJVQC010000333">
    <property type="protein sequence ID" value="CAG8467363.1"/>
    <property type="molecule type" value="Genomic_DNA"/>
</dbReference>